<accession>W6ML19</accession>
<dbReference type="SMART" id="SM00066">
    <property type="entry name" value="GAL4"/>
    <property type="match status" value="1"/>
</dbReference>
<keyword evidence="2" id="KW-0539">Nucleus</keyword>
<reference evidence="4" key="1">
    <citation type="submission" date="2013-12" db="EMBL/GenBank/DDBJ databases">
        <authorList>
            <person name="Genoscope - CEA"/>
        </authorList>
    </citation>
    <scope>NUCLEOTIDE SEQUENCE</scope>
    <source>
        <strain evidence="4">CBS 1993</strain>
    </source>
</reference>
<dbReference type="STRING" id="1382522.W6ML19"/>
<organism evidence="4 5">
    <name type="scientific">Kuraishia capsulata CBS 1993</name>
    <dbReference type="NCBI Taxonomy" id="1382522"/>
    <lineage>
        <taxon>Eukaryota</taxon>
        <taxon>Fungi</taxon>
        <taxon>Dikarya</taxon>
        <taxon>Ascomycota</taxon>
        <taxon>Saccharomycotina</taxon>
        <taxon>Pichiomycetes</taxon>
        <taxon>Pichiales</taxon>
        <taxon>Pichiaceae</taxon>
        <taxon>Kuraishia</taxon>
    </lineage>
</organism>
<dbReference type="GO" id="GO:0000981">
    <property type="term" value="F:DNA-binding transcription factor activity, RNA polymerase II-specific"/>
    <property type="evidence" value="ECO:0007669"/>
    <property type="project" value="InterPro"/>
</dbReference>
<dbReference type="SUPFAM" id="SSF57701">
    <property type="entry name" value="Zn2/Cys6 DNA-binding domain"/>
    <property type="match status" value="1"/>
</dbReference>
<feature type="domain" description="Zn(2)-C6 fungal-type" evidence="3">
    <location>
        <begin position="19"/>
        <end position="49"/>
    </location>
</feature>
<dbReference type="Pfam" id="PF00172">
    <property type="entry name" value="Zn_clus"/>
    <property type="match status" value="1"/>
</dbReference>
<dbReference type="AlphaFoldDB" id="W6ML19"/>
<dbReference type="PROSITE" id="PS50048">
    <property type="entry name" value="ZN2_CY6_FUNGAL_2"/>
    <property type="match status" value="1"/>
</dbReference>
<dbReference type="InterPro" id="IPR036864">
    <property type="entry name" value="Zn2-C6_fun-type_DNA-bd_sf"/>
</dbReference>
<dbReference type="GO" id="GO:0005634">
    <property type="term" value="C:nucleus"/>
    <property type="evidence" value="ECO:0007669"/>
    <property type="project" value="UniProtKB-SubCell"/>
</dbReference>
<evidence type="ECO:0000256" key="1">
    <source>
        <dbReference type="ARBA" id="ARBA00004123"/>
    </source>
</evidence>
<keyword evidence="5" id="KW-1185">Reference proteome</keyword>
<dbReference type="GeneID" id="34520515"/>
<gene>
    <name evidence="4" type="ORF">KUCA_T00003108001</name>
</gene>
<dbReference type="EMBL" id="HG793127">
    <property type="protein sequence ID" value="CDK27131.1"/>
    <property type="molecule type" value="Genomic_DNA"/>
</dbReference>
<name>W6ML19_9ASCO</name>
<dbReference type="PANTHER" id="PTHR37534">
    <property type="entry name" value="TRANSCRIPTIONAL ACTIVATOR PROTEIN UGA3"/>
    <property type="match status" value="1"/>
</dbReference>
<comment type="subcellular location">
    <subcellularLocation>
        <location evidence="1">Nucleus</location>
    </subcellularLocation>
</comment>
<dbReference type="RefSeq" id="XP_022459127.1">
    <property type="nucleotide sequence ID" value="XM_022603420.1"/>
</dbReference>
<dbReference type="Proteomes" id="UP000019384">
    <property type="component" value="Unassembled WGS sequence"/>
</dbReference>
<evidence type="ECO:0000313" key="4">
    <source>
        <dbReference type="EMBL" id="CDK27131.1"/>
    </source>
</evidence>
<dbReference type="HOGENOM" id="CLU_015493_2_0_1"/>
<dbReference type="GO" id="GO:0008270">
    <property type="term" value="F:zinc ion binding"/>
    <property type="evidence" value="ECO:0007669"/>
    <property type="project" value="InterPro"/>
</dbReference>
<reference evidence="4" key="2">
    <citation type="submission" date="2014-02" db="EMBL/GenBank/DDBJ databases">
        <title>Complete DNA sequence of /Kuraishia capsulata/ illustrates novel genomic features among budding yeasts (/Saccharomycotina/).</title>
        <authorList>
            <person name="Morales L."/>
            <person name="Noel B."/>
            <person name="Porcel B."/>
            <person name="Marcet-Houben M."/>
            <person name="Hullo M-F."/>
            <person name="Sacerdot C."/>
            <person name="Tekaia F."/>
            <person name="Leh-Louis V."/>
            <person name="Despons L."/>
            <person name="Khanna V."/>
            <person name="Aury J-M."/>
            <person name="Barbe V."/>
            <person name="Couloux A."/>
            <person name="Labadie K."/>
            <person name="Pelletier E."/>
            <person name="Souciet J-L."/>
            <person name="Boekhout T."/>
            <person name="Gabaldon T."/>
            <person name="Wincker P."/>
            <person name="Dujon B."/>
        </authorList>
    </citation>
    <scope>NUCLEOTIDE SEQUENCE</scope>
    <source>
        <strain evidence="4">CBS 1993</strain>
    </source>
</reference>
<proteinExistence type="predicted"/>
<dbReference type="PRINTS" id="PR00755">
    <property type="entry name" value="AFLATOXINBRP"/>
</dbReference>
<dbReference type="InterPro" id="IPR001138">
    <property type="entry name" value="Zn2Cys6_DnaBD"/>
</dbReference>
<protein>
    <recommendedName>
        <fullName evidence="3">Zn(2)-C6 fungal-type domain-containing protein</fullName>
    </recommendedName>
</protein>
<evidence type="ECO:0000259" key="3">
    <source>
        <dbReference type="PROSITE" id="PS50048"/>
    </source>
</evidence>
<dbReference type="PANTHER" id="PTHR37534:SF46">
    <property type="entry name" value="ZN(II)2CYS6 TRANSCRIPTION FACTOR (EUROFUNG)"/>
    <property type="match status" value="1"/>
</dbReference>
<dbReference type="Pfam" id="PF11951">
    <property type="entry name" value="Fungal_trans_2"/>
    <property type="match status" value="1"/>
</dbReference>
<evidence type="ECO:0000256" key="2">
    <source>
        <dbReference type="ARBA" id="ARBA00023242"/>
    </source>
</evidence>
<evidence type="ECO:0000313" key="5">
    <source>
        <dbReference type="Proteomes" id="UP000019384"/>
    </source>
</evidence>
<sequence>MAKHAVHSNLRGMKKTRSGCLSCKRRKKKCDEDRPRCSNCTRLNLECSYQLLLNWNKLHQITAGGQNFLNLSKESSFLPLINCSLWEVSLSYYFKDTSESHLTPKLNTLFKKSDSDDEEDDTELIEVYETSPGYLFEHYIKNISMTRTFSDSNNTFNEFFSIIIPRCNDFAALYQSVLCMSAIDLLKQEKNTKKPNAALIGTYQTLFLKFKDQAINELHLILDNHDISELKTLEELVVTIMILCSSEIANSCDKNWANLMKEGCLVFSSLEPDQILSSNVLMFVYRYFSLRYVFLICTLKSNKFTDFVEKCQWNTLGSFFDNDTIDHMFGCSPRLLYTIYQLASLNHLHDLNTIEIEDLEAKYMEIWEALCNLDQKSSENSTELELCAHAYFLGTKVYLCTLLSMGKLRAYYMFRKTLESLIPELSEVLMKLSKVNSKVFFPSWSLLILSSCLVNTSVGETNRLAVIEILRVLRKKWPFSTILHLKQAIQSIWNIYDLCIDDPSGFLGFASTESFSSQNDWRNILDQVGLLLPLV</sequence>
<dbReference type="InterPro" id="IPR021858">
    <property type="entry name" value="Fun_TF"/>
</dbReference>
<dbReference type="Gene3D" id="4.10.240.10">
    <property type="entry name" value="Zn(2)-C6 fungal-type DNA-binding domain"/>
    <property type="match status" value="1"/>
</dbReference>
<dbReference type="CDD" id="cd00067">
    <property type="entry name" value="GAL4"/>
    <property type="match status" value="1"/>
</dbReference>
<dbReference type="OrthoDB" id="5418899at2759"/>
<dbReference type="PROSITE" id="PS00463">
    <property type="entry name" value="ZN2_CY6_FUNGAL_1"/>
    <property type="match status" value="1"/>
</dbReference>